<evidence type="ECO:0000256" key="1">
    <source>
        <dbReference type="ARBA" id="ARBA00009670"/>
    </source>
</evidence>
<dbReference type="InterPro" id="IPR045307">
    <property type="entry name" value="ADCK1_dom"/>
</dbReference>
<dbReference type="Pfam" id="PF05922">
    <property type="entry name" value="Inhibitor_I9"/>
    <property type="match status" value="1"/>
</dbReference>
<reference evidence="5 6" key="1">
    <citation type="journal article" date="2011" name="PLoS Pathog.">
        <title>Endophytic Life Strategies Decoded by Genome and Transcriptome Analyses of the Mutualistic Root Symbiont Piriformospora indica.</title>
        <authorList>
            <person name="Zuccaro A."/>
            <person name="Lahrmann U."/>
            <person name="Guldener U."/>
            <person name="Langen G."/>
            <person name="Pfiffi S."/>
            <person name="Biedenkopf D."/>
            <person name="Wong P."/>
            <person name="Samans B."/>
            <person name="Grimm C."/>
            <person name="Basiewicz M."/>
            <person name="Murat C."/>
            <person name="Martin F."/>
            <person name="Kogel K.H."/>
        </authorList>
    </citation>
    <scope>NUCLEOTIDE SEQUENCE [LARGE SCALE GENOMIC DNA]</scope>
    <source>
        <strain evidence="5 6">DSM 11827</strain>
    </source>
</reference>
<dbReference type="FunFam" id="3.30.70.80:FF:000005">
    <property type="entry name" value="Proteinase inhibitor I2B"/>
    <property type="match status" value="1"/>
</dbReference>
<evidence type="ECO:0000259" key="3">
    <source>
        <dbReference type="Pfam" id="PF03109"/>
    </source>
</evidence>
<dbReference type="InterPro" id="IPR011009">
    <property type="entry name" value="Kinase-like_dom_sf"/>
</dbReference>
<evidence type="ECO:0008006" key="7">
    <source>
        <dbReference type="Google" id="ProtNLM"/>
    </source>
</evidence>
<dbReference type="HOGENOM" id="CLU_006533_2_5_1"/>
<name>G4T8E8_SERID</name>
<evidence type="ECO:0000313" key="6">
    <source>
        <dbReference type="Proteomes" id="UP000007148"/>
    </source>
</evidence>
<dbReference type="SUPFAM" id="SSF54897">
    <property type="entry name" value="Protease propeptides/inhibitors"/>
    <property type="match status" value="1"/>
</dbReference>
<dbReference type="Pfam" id="PF03109">
    <property type="entry name" value="ABC1"/>
    <property type="match status" value="1"/>
</dbReference>
<gene>
    <name evidence="5" type="ORF">PIIN_01401</name>
</gene>
<dbReference type="OrthoDB" id="427480at2759"/>
<proteinExistence type="inferred from homology"/>
<sequence>MLNVLKIQNGHWPRASSFRGFKSSPRARERVSPQRFLRDIDFKRRGATPRRISLALVALAGVTIIYNYDDIRFFSIAVVRTTRIATAATLAVLDYRRTYAAEYPNEEERLAAISACHTRAATHTLHALLANSGVYVKLGQHISSSIILPIEWQTTMRPCLDSCEVSTFEEIKQVFFEDNGMTIESVFSDFDPVPLGVASLAQVHSAVLRGQKVAVKIQHPGLQEFAAVDLVSTDITLRIIKWLFPDFEFSWLGREMAENLPREMNFLEESANAARVAYNFERTAPDSPLYIPKVFSATKRTLVMEFIEGHKIDDGINEFLATHGIDRNRVSQELAKIFSEQVYIHGWFHADPHKGNLLIRPSWRNRHTNFDIVLLDHGLYFDIPDELRINYARFWLSLLSPATEKNREKRQKYATLVGNIKPERYNVFEAALTGRPSGSWGGKKQAAGRLQAIQQAAAMFDMGNLQDQEMEKLRTMLVANGGIMVAMFEILRGVDSKVLMLFKLNELTRSLDHALHTTHPPFRVFLIVGQYCNRAVWQDEKQSIVHLEHGRVQMFFKRWFVYQFRRLGFSTAAFWMDLRSSLVLTSAWLRGLFLHGFDVPHLTSAPSIMTQSYIIVFKDHASAEEIESAKKRIQESGGEVVHDYGTVLRGFSAKVTPEFINTLQSNFASAIDYIEEDQVVTTQ</sequence>
<dbReference type="GO" id="GO:0004866">
    <property type="term" value="F:endopeptidase inhibitor activity"/>
    <property type="evidence" value="ECO:0007669"/>
    <property type="project" value="UniProtKB-ARBA"/>
</dbReference>
<dbReference type="Proteomes" id="UP000007148">
    <property type="component" value="Unassembled WGS sequence"/>
</dbReference>
<dbReference type="InterPro" id="IPR037045">
    <property type="entry name" value="S8pro/Inhibitor_I9_sf"/>
</dbReference>
<dbReference type="GO" id="GO:0005743">
    <property type="term" value="C:mitochondrial inner membrane"/>
    <property type="evidence" value="ECO:0007669"/>
    <property type="project" value="TreeGrafter"/>
</dbReference>
<accession>G4T8E8</accession>
<comment type="caution">
    <text evidence="5">The sequence shown here is derived from an EMBL/GenBank/DDBJ whole genome shotgun (WGS) entry which is preliminary data.</text>
</comment>
<evidence type="ECO:0000256" key="2">
    <source>
        <dbReference type="ARBA" id="ARBA00038069"/>
    </source>
</evidence>
<dbReference type="STRING" id="1109443.G4T8E8"/>
<comment type="similarity">
    <text evidence="2">Belongs to the protease inhibitor I9 family.</text>
</comment>
<dbReference type="PANTHER" id="PTHR43173">
    <property type="entry name" value="ABC1 FAMILY PROTEIN"/>
    <property type="match status" value="1"/>
</dbReference>
<dbReference type="CDD" id="cd13969">
    <property type="entry name" value="ADCK1-like"/>
    <property type="match status" value="1"/>
</dbReference>
<dbReference type="EMBL" id="CAFZ01000016">
    <property type="protein sequence ID" value="CCA67573.1"/>
    <property type="molecule type" value="Genomic_DNA"/>
</dbReference>
<dbReference type="AlphaFoldDB" id="G4T8E8"/>
<dbReference type="eggNOG" id="KOG1235">
    <property type="taxonomic scope" value="Eukaryota"/>
</dbReference>
<dbReference type="GO" id="GO:0055088">
    <property type="term" value="P:lipid homeostasis"/>
    <property type="evidence" value="ECO:0007669"/>
    <property type="project" value="TreeGrafter"/>
</dbReference>
<dbReference type="Gene3D" id="3.30.70.80">
    <property type="entry name" value="Peptidase S8 propeptide/proteinase inhibitor I9"/>
    <property type="match status" value="1"/>
</dbReference>
<dbReference type="GO" id="GO:0007005">
    <property type="term" value="P:mitochondrion organization"/>
    <property type="evidence" value="ECO:0007669"/>
    <property type="project" value="TreeGrafter"/>
</dbReference>
<evidence type="ECO:0000259" key="4">
    <source>
        <dbReference type="Pfam" id="PF05922"/>
    </source>
</evidence>
<dbReference type="InterPro" id="IPR010259">
    <property type="entry name" value="S8pro/Inhibitor_I9"/>
</dbReference>
<feature type="domain" description="ABC1 atypical kinase-like" evidence="3">
    <location>
        <begin position="161"/>
        <end position="403"/>
    </location>
</feature>
<dbReference type="PANTHER" id="PTHR43173:SF19">
    <property type="entry name" value="AARF DOMAIN-CONTAINING PROTEIN KINASE 1"/>
    <property type="match status" value="1"/>
</dbReference>
<dbReference type="InParanoid" id="G4T8E8"/>
<evidence type="ECO:0000313" key="5">
    <source>
        <dbReference type="EMBL" id="CCA67573.1"/>
    </source>
</evidence>
<organism evidence="5 6">
    <name type="scientific">Serendipita indica (strain DSM 11827)</name>
    <name type="common">Root endophyte fungus</name>
    <name type="synonym">Piriformospora indica</name>
    <dbReference type="NCBI Taxonomy" id="1109443"/>
    <lineage>
        <taxon>Eukaryota</taxon>
        <taxon>Fungi</taxon>
        <taxon>Dikarya</taxon>
        <taxon>Basidiomycota</taxon>
        <taxon>Agaricomycotina</taxon>
        <taxon>Agaricomycetes</taxon>
        <taxon>Sebacinales</taxon>
        <taxon>Serendipitaceae</taxon>
        <taxon>Serendipita</taxon>
    </lineage>
</organism>
<dbReference type="InterPro" id="IPR004147">
    <property type="entry name" value="ABC1_dom"/>
</dbReference>
<comment type="similarity">
    <text evidence="1">Belongs to the protein kinase superfamily. ADCK protein kinase family.</text>
</comment>
<keyword evidence="6" id="KW-1185">Reference proteome</keyword>
<dbReference type="FunCoup" id="G4T8E8">
    <property type="interactions" value="169"/>
</dbReference>
<dbReference type="SUPFAM" id="SSF56112">
    <property type="entry name" value="Protein kinase-like (PK-like)"/>
    <property type="match status" value="1"/>
</dbReference>
<feature type="domain" description="Inhibitor I9" evidence="4">
    <location>
        <begin position="612"/>
        <end position="682"/>
    </location>
</feature>
<dbReference type="InterPro" id="IPR051130">
    <property type="entry name" value="Mito_struct-func_regulator"/>
</dbReference>
<protein>
    <recommendedName>
        <fullName evidence="7">ABC1 atypical kinase-like domain-containing protein</fullName>
    </recommendedName>
</protein>
<dbReference type="OMA" id="RCNPEDI"/>